<dbReference type="Pfam" id="PF00665">
    <property type="entry name" value="rve"/>
    <property type="match status" value="1"/>
</dbReference>
<dbReference type="InterPro" id="IPR009057">
    <property type="entry name" value="Homeodomain-like_sf"/>
</dbReference>
<reference evidence="3 4" key="1">
    <citation type="submission" date="2020-05" db="EMBL/GenBank/DDBJ databases">
        <title>MicrobeNet Type strains.</title>
        <authorList>
            <person name="Nicholson A.C."/>
        </authorList>
    </citation>
    <scope>NUCLEOTIDE SEQUENCE [LARGE SCALE GENOMIC DNA]</scope>
    <source>
        <strain evidence="3 4">JCM 14282</strain>
    </source>
</reference>
<evidence type="ECO:0000313" key="4">
    <source>
        <dbReference type="Proteomes" id="UP000543598"/>
    </source>
</evidence>
<keyword evidence="4" id="KW-1185">Reference proteome</keyword>
<dbReference type="Gene3D" id="1.10.10.60">
    <property type="entry name" value="Homeodomain-like"/>
    <property type="match status" value="1"/>
</dbReference>
<dbReference type="InterPro" id="IPR050900">
    <property type="entry name" value="Transposase_IS3/IS150/IS904"/>
</dbReference>
<dbReference type="InterPro" id="IPR001584">
    <property type="entry name" value="Integrase_cat-core"/>
</dbReference>
<evidence type="ECO:0000313" key="3">
    <source>
        <dbReference type="EMBL" id="NNH03031.1"/>
    </source>
</evidence>
<dbReference type="Gene3D" id="3.30.420.10">
    <property type="entry name" value="Ribonuclease H-like superfamily/Ribonuclease H"/>
    <property type="match status" value="1"/>
</dbReference>
<evidence type="ECO:0000256" key="1">
    <source>
        <dbReference type="SAM" id="MobiDB-lite"/>
    </source>
</evidence>
<sequence>MPKAYPQEFRDRVVAAARDRAGGVPLRRIAADSGISETCLQNWMRRADAASDRPSARSAHSRAPDARQLRLIEQEDEVLRRAIAYHDPAEGPAAARPSRFYPLVGELARDGIPIAVTCRVLRIARQPYYRWLARPVSDAAWIEAHRVDALIEAHRADAAAGYRALAEAAGEQGWPMAQRTAWRLCRGNDVRSAAHVAPQDRGRAPSGFERAEVLPHELTASRPGVLWLARLTEHGTTHGKRHLCLIRDMFSRRVVGYAVGERTSASLAVAAIDDAVARMGDPVGCTLWSDKGSQFQSRAFSRALSRHGLVPSPARVGADDDQEHAEAAQFFAVLQSRGLAPR</sequence>
<dbReference type="PROSITE" id="PS50994">
    <property type="entry name" value="INTEGRASE"/>
    <property type="match status" value="1"/>
</dbReference>
<protein>
    <submittedName>
        <fullName evidence="3">DDE-type integrase/transposase/recombinase</fullName>
    </submittedName>
</protein>
<accession>A0A7Y2LY82</accession>
<dbReference type="PANTHER" id="PTHR46889">
    <property type="entry name" value="TRANSPOSASE INSF FOR INSERTION SEQUENCE IS3B-RELATED"/>
    <property type="match status" value="1"/>
</dbReference>
<dbReference type="GO" id="GO:0015074">
    <property type="term" value="P:DNA integration"/>
    <property type="evidence" value="ECO:0007669"/>
    <property type="project" value="InterPro"/>
</dbReference>
<proteinExistence type="predicted"/>
<dbReference type="InterPro" id="IPR036397">
    <property type="entry name" value="RNaseH_sf"/>
</dbReference>
<dbReference type="SUPFAM" id="SSF46689">
    <property type="entry name" value="Homeodomain-like"/>
    <property type="match status" value="1"/>
</dbReference>
<feature type="region of interest" description="Disordered" evidence="1">
    <location>
        <begin position="46"/>
        <end position="66"/>
    </location>
</feature>
<dbReference type="PANTHER" id="PTHR46889:SF4">
    <property type="entry name" value="TRANSPOSASE INSO FOR INSERTION SEQUENCE ELEMENT IS911B-RELATED"/>
    <property type="match status" value="1"/>
</dbReference>
<dbReference type="SUPFAM" id="SSF53098">
    <property type="entry name" value="Ribonuclease H-like"/>
    <property type="match status" value="1"/>
</dbReference>
<organism evidence="3 4">
    <name type="scientific">Microbacterium ulmi</name>
    <dbReference type="NCBI Taxonomy" id="179095"/>
    <lineage>
        <taxon>Bacteria</taxon>
        <taxon>Bacillati</taxon>
        <taxon>Actinomycetota</taxon>
        <taxon>Actinomycetes</taxon>
        <taxon>Micrococcales</taxon>
        <taxon>Microbacteriaceae</taxon>
        <taxon>Microbacterium</taxon>
    </lineage>
</organism>
<dbReference type="AlphaFoldDB" id="A0A7Y2LY82"/>
<dbReference type="RefSeq" id="WP_167034810.1">
    <property type="nucleotide sequence ID" value="NZ_BAAANA010000002.1"/>
</dbReference>
<dbReference type="GO" id="GO:0003676">
    <property type="term" value="F:nucleic acid binding"/>
    <property type="evidence" value="ECO:0007669"/>
    <property type="project" value="InterPro"/>
</dbReference>
<dbReference type="InterPro" id="IPR012337">
    <property type="entry name" value="RNaseH-like_sf"/>
</dbReference>
<evidence type="ECO:0000259" key="2">
    <source>
        <dbReference type="PROSITE" id="PS50994"/>
    </source>
</evidence>
<comment type="caution">
    <text evidence="3">The sequence shown here is derived from an EMBL/GenBank/DDBJ whole genome shotgun (WGS) entry which is preliminary data.</text>
</comment>
<feature type="domain" description="Integrase catalytic" evidence="2">
    <location>
        <begin position="219"/>
        <end position="342"/>
    </location>
</feature>
<dbReference type="Proteomes" id="UP000543598">
    <property type="component" value="Unassembled WGS sequence"/>
</dbReference>
<name>A0A7Y2LY82_9MICO</name>
<dbReference type="EMBL" id="JABEMB010000003">
    <property type="protein sequence ID" value="NNH03031.1"/>
    <property type="molecule type" value="Genomic_DNA"/>
</dbReference>
<feature type="compositionally biased region" description="Basic and acidic residues" evidence="1">
    <location>
        <begin position="46"/>
        <end position="55"/>
    </location>
</feature>
<gene>
    <name evidence="3" type="ORF">HLA99_04050</name>
</gene>